<dbReference type="InParanoid" id="A0A4R6QDF4"/>
<organism evidence="1 2">
    <name type="scientific">Roseateles toxinivorans</name>
    <dbReference type="NCBI Taxonomy" id="270368"/>
    <lineage>
        <taxon>Bacteria</taxon>
        <taxon>Pseudomonadati</taxon>
        <taxon>Pseudomonadota</taxon>
        <taxon>Betaproteobacteria</taxon>
        <taxon>Burkholderiales</taxon>
        <taxon>Sphaerotilaceae</taxon>
        <taxon>Roseateles</taxon>
    </lineage>
</organism>
<name>A0A4R6QDF4_9BURK</name>
<dbReference type="InterPro" id="IPR050509">
    <property type="entry name" value="CoA-transferase_III"/>
</dbReference>
<dbReference type="PANTHER" id="PTHR48228">
    <property type="entry name" value="SUCCINYL-COA--D-CITRAMALATE COA-TRANSFERASE"/>
    <property type="match status" value="1"/>
</dbReference>
<dbReference type="InterPro" id="IPR003673">
    <property type="entry name" value="CoA-Trfase_fam_III"/>
</dbReference>
<dbReference type="Gene3D" id="3.30.1540.10">
    <property type="entry name" value="formyl-coa transferase, domain 3"/>
    <property type="match status" value="1"/>
</dbReference>
<gene>
    <name evidence="1" type="ORF">DES47_11614</name>
</gene>
<keyword evidence="2" id="KW-1185">Reference proteome</keyword>
<dbReference type="EMBL" id="SNXS01000016">
    <property type="protein sequence ID" value="TDP60415.1"/>
    <property type="molecule type" value="Genomic_DNA"/>
</dbReference>
<protein>
    <submittedName>
        <fullName evidence="1">Alpha-methylacyl-CoA racemase</fullName>
    </submittedName>
</protein>
<dbReference type="RefSeq" id="WP_133703912.1">
    <property type="nucleotide sequence ID" value="NZ_SNXS01000016.1"/>
</dbReference>
<dbReference type="Pfam" id="PF02515">
    <property type="entry name" value="CoA_transf_3"/>
    <property type="match status" value="1"/>
</dbReference>
<accession>A0A4R6QDF4</accession>
<dbReference type="OrthoDB" id="5294844at2"/>
<sequence length="365" mass="38480">MTQGPLAGLRVLELAGLGPAPFACALLADAGAEVVRIDRPGVPVEASDILARGRRSVALDLKRPADVQTALALAARADLFVEGFRPGVIERLGLGPDELLQRNPRLVIGRMTGWGQHGPLAADVGHDINYIALSGALASIGTAGGPPVPPLNLVGDFGGGAMLLLFGLLAALHEARQSGRGQVVDAAMVDGSIALMGIFQWMRSQGRWNGPRGGNWLDGGAHFYGCYACADGRWLAVGAIEPAFYRALRDRLDLLDDALFDAQHDTLQWPQQKARLAAIFATRDRDAWCKHFDGSDACVSPVLELDEVAAHPHNAARGAMHSAFGVPQPAPVPRFSRTPGATGNAPRAPGADHAAVLRDWLSPAP</sequence>
<comment type="caution">
    <text evidence="1">The sequence shown here is derived from an EMBL/GenBank/DDBJ whole genome shotgun (WGS) entry which is preliminary data.</text>
</comment>
<evidence type="ECO:0000313" key="2">
    <source>
        <dbReference type="Proteomes" id="UP000295361"/>
    </source>
</evidence>
<dbReference type="AlphaFoldDB" id="A0A4R6QDF4"/>
<dbReference type="Gene3D" id="3.40.50.10540">
    <property type="entry name" value="Crotonobetainyl-coa:carnitine coa-transferase, domain 1"/>
    <property type="match status" value="1"/>
</dbReference>
<dbReference type="SUPFAM" id="SSF89796">
    <property type="entry name" value="CoA-transferase family III (CaiB/BaiF)"/>
    <property type="match status" value="1"/>
</dbReference>
<dbReference type="InterPro" id="IPR044855">
    <property type="entry name" value="CoA-Trfase_III_dom3_sf"/>
</dbReference>
<dbReference type="PANTHER" id="PTHR48228:SF5">
    <property type="entry name" value="ALPHA-METHYLACYL-COA RACEMASE"/>
    <property type="match status" value="1"/>
</dbReference>
<evidence type="ECO:0000313" key="1">
    <source>
        <dbReference type="EMBL" id="TDP60415.1"/>
    </source>
</evidence>
<dbReference type="GO" id="GO:0003824">
    <property type="term" value="F:catalytic activity"/>
    <property type="evidence" value="ECO:0007669"/>
    <property type="project" value="InterPro"/>
</dbReference>
<reference evidence="1 2" key="1">
    <citation type="submission" date="2019-03" db="EMBL/GenBank/DDBJ databases">
        <title>Genomic Encyclopedia of Type Strains, Phase IV (KMG-IV): sequencing the most valuable type-strain genomes for metagenomic binning, comparative biology and taxonomic classification.</title>
        <authorList>
            <person name="Goeker M."/>
        </authorList>
    </citation>
    <scope>NUCLEOTIDE SEQUENCE [LARGE SCALE GENOMIC DNA]</scope>
    <source>
        <strain evidence="1 2">DSM 16998</strain>
    </source>
</reference>
<dbReference type="InterPro" id="IPR023606">
    <property type="entry name" value="CoA-Trfase_III_dom_1_sf"/>
</dbReference>
<proteinExistence type="predicted"/>
<dbReference type="Proteomes" id="UP000295361">
    <property type="component" value="Unassembled WGS sequence"/>
</dbReference>